<feature type="compositionally biased region" description="Basic and acidic residues" evidence="1">
    <location>
        <begin position="62"/>
        <end position="84"/>
    </location>
</feature>
<accession>A0A5J5AL27</accession>
<dbReference type="PANTHER" id="PTHR35463">
    <property type="entry name" value="TRANSMEMBRANE PROTEIN"/>
    <property type="match status" value="1"/>
</dbReference>
<sequence length="84" mass="8952">MNQVQTEFFPPNLESRDEVRSSGSGNEGAGGRMKDAAEKSFGTSKVVVEESAKSAGKAVGEAMHKTAEKVKGSMSDRDESKDEL</sequence>
<name>A0A5J5AL27_9ASTE</name>
<evidence type="ECO:0000313" key="3">
    <source>
        <dbReference type="Proteomes" id="UP000325577"/>
    </source>
</evidence>
<evidence type="ECO:0000313" key="2">
    <source>
        <dbReference type="EMBL" id="KAA8530944.1"/>
    </source>
</evidence>
<dbReference type="Proteomes" id="UP000325577">
    <property type="component" value="Linkage Group LG2"/>
</dbReference>
<protein>
    <submittedName>
        <fullName evidence="2">Uncharacterized protein</fullName>
    </submittedName>
</protein>
<gene>
    <name evidence="2" type="ORF">F0562_005689</name>
</gene>
<evidence type="ECO:0000256" key="1">
    <source>
        <dbReference type="SAM" id="MobiDB-lite"/>
    </source>
</evidence>
<dbReference type="EMBL" id="CM018043">
    <property type="protein sequence ID" value="KAA8530944.1"/>
    <property type="molecule type" value="Genomic_DNA"/>
</dbReference>
<keyword evidence="3" id="KW-1185">Reference proteome</keyword>
<feature type="region of interest" description="Disordered" evidence="1">
    <location>
        <begin position="1"/>
        <end position="84"/>
    </location>
</feature>
<dbReference type="AlphaFoldDB" id="A0A5J5AL27"/>
<organism evidence="2 3">
    <name type="scientific">Nyssa sinensis</name>
    <dbReference type="NCBI Taxonomy" id="561372"/>
    <lineage>
        <taxon>Eukaryota</taxon>
        <taxon>Viridiplantae</taxon>
        <taxon>Streptophyta</taxon>
        <taxon>Embryophyta</taxon>
        <taxon>Tracheophyta</taxon>
        <taxon>Spermatophyta</taxon>
        <taxon>Magnoliopsida</taxon>
        <taxon>eudicotyledons</taxon>
        <taxon>Gunneridae</taxon>
        <taxon>Pentapetalae</taxon>
        <taxon>asterids</taxon>
        <taxon>Cornales</taxon>
        <taxon>Nyssaceae</taxon>
        <taxon>Nyssa</taxon>
    </lineage>
</organism>
<dbReference type="OrthoDB" id="690661at2759"/>
<proteinExistence type="predicted"/>
<dbReference type="PANTHER" id="PTHR35463:SF10">
    <property type="entry name" value="TRANSMEMBRANE PROTEIN"/>
    <property type="match status" value="1"/>
</dbReference>
<reference evidence="2 3" key="1">
    <citation type="submission" date="2019-09" db="EMBL/GenBank/DDBJ databases">
        <title>A chromosome-level genome assembly of the Chinese tupelo Nyssa sinensis.</title>
        <authorList>
            <person name="Yang X."/>
            <person name="Kang M."/>
            <person name="Yang Y."/>
            <person name="Xiong H."/>
            <person name="Wang M."/>
            <person name="Zhang Z."/>
            <person name="Wang Z."/>
            <person name="Wu H."/>
            <person name="Ma T."/>
            <person name="Liu J."/>
            <person name="Xi Z."/>
        </authorList>
    </citation>
    <scope>NUCLEOTIDE SEQUENCE [LARGE SCALE GENOMIC DNA]</scope>
    <source>
        <strain evidence="2">J267</strain>
        <tissue evidence="2">Leaf</tissue>
    </source>
</reference>